<feature type="region of interest" description="Disordered" evidence="1">
    <location>
        <begin position="13"/>
        <end position="46"/>
    </location>
</feature>
<comment type="caution">
    <text evidence="2">The sequence shown here is derived from an EMBL/GenBank/DDBJ whole genome shotgun (WGS) entry which is preliminary data.</text>
</comment>
<evidence type="ECO:0000313" key="2">
    <source>
        <dbReference type="EMBL" id="KAF7407440.1"/>
    </source>
</evidence>
<accession>A0A834KIV4</accession>
<gene>
    <name evidence="2" type="ORF">HZH66_001977</name>
</gene>
<reference evidence="2" key="1">
    <citation type="journal article" date="2020" name="G3 (Bethesda)">
        <title>High-Quality Assemblies for Three Invasive Social Wasps from the &lt;i&gt;Vespula&lt;/i&gt; Genus.</title>
        <authorList>
            <person name="Harrop T.W.R."/>
            <person name="Guhlin J."/>
            <person name="McLaughlin G.M."/>
            <person name="Permina E."/>
            <person name="Stockwell P."/>
            <person name="Gilligan J."/>
            <person name="Le Lec M.F."/>
            <person name="Gruber M.A.M."/>
            <person name="Quinn O."/>
            <person name="Lovegrove M."/>
            <person name="Duncan E.J."/>
            <person name="Remnant E.J."/>
            <person name="Van Eeckhoven J."/>
            <person name="Graham B."/>
            <person name="Knapp R.A."/>
            <person name="Langford K.W."/>
            <person name="Kronenberg Z."/>
            <person name="Press M.O."/>
            <person name="Eacker S.M."/>
            <person name="Wilson-Rankin E.E."/>
            <person name="Purcell J."/>
            <person name="Lester P.J."/>
            <person name="Dearden P.K."/>
        </authorList>
    </citation>
    <scope>NUCLEOTIDE SEQUENCE</scope>
    <source>
        <strain evidence="2">Marl-1</strain>
    </source>
</reference>
<organism evidence="2 3">
    <name type="scientific">Vespula vulgaris</name>
    <name type="common">Yellow jacket</name>
    <name type="synonym">Wasp</name>
    <dbReference type="NCBI Taxonomy" id="7454"/>
    <lineage>
        <taxon>Eukaryota</taxon>
        <taxon>Metazoa</taxon>
        <taxon>Ecdysozoa</taxon>
        <taxon>Arthropoda</taxon>
        <taxon>Hexapoda</taxon>
        <taxon>Insecta</taxon>
        <taxon>Pterygota</taxon>
        <taxon>Neoptera</taxon>
        <taxon>Endopterygota</taxon>
        <taxon>Hymenoptera</taxon>
        <taxon>Apocrita</taxon>
        <taxon>Aculeata</taxon>
        <taxon>Vespoidea</taxon>
        <taxon>Vespidae</taxon>
        <taxon>Vespinae</taxon>
        <taxon>Vespula</taxon>
    </lineage>
</organism>
<dbReference type="EMBL" id="JACSEA010000002">
    <property type="protein sequence ID" value="KAF7407440.1"/>
    <property type="molecule type" value="Genomic_DNA"/>
</dbReference>
<evidence type="ECO:0000313" key="3">
    <source>
        <dbReference type="Proteomes" id="UP000614350"/>
    </source>
</evidence>
<protein>
    <submittedName>
        <fullName evidence="2">Uncharacterized protein</fullName>
    </submittedName>
</protein>
<name>A0A834KIV4_VESVU</name>
<keyword evidence="3" id="KW-1185">Reference proteome</keyword>
<dbReference type="Proteomes" id="UP000614350">
    <property type="component" value="Unassembled WGS sequence"/>
</dbReference>
<dbReference type="AlphaFoldDB" id="A0A834KIV4"/>
<sequence length="241" mass="25296">MLGAVLSTYIPSAFAPASTPPNPDTVVTARGEQGKPLGQGEQASIAGTGAGAGAGADAGAGAGAGVGAGVGAVAAAATSAAITFSSCSSSSGDASGGLSRYPAAQIRILATHAPGFPSSFPGATLSRSAQWPCALSIDPSSLYANTGLPWELFLPWNIGDITWDSVPGTLHKQEYFRYGSTRVKTVLKPVRRESFVSNDRDKQWNAEIFFQLEHEKSFRKRFCDRMKAKFMVFVILETEMR</sequence>
<evidence type="ECO:0000256" key="1">
    <source>
        <dbReference type="SAM" id="MobiDB-lite"/>
    </source>
</evidence>
<proteinExistence type="predicted"/>